<proteinExistence type="predicted"/>
<reference evidence="1" key="1">
    <citation type="journal article" date="2014" name="Front. Microbiol.">
        <title>High frequency of phylogenetically diverse reductive dehalogenase-homologous genes in deep subseafloor sedimentary metagenomes.</title>
        <authorList>
            <person name="Kawai M."/>
            <person name="Futagami T."/>
            <person name="Toyoda A."/>
            <person name="Takaki Y."/>
            <person name="Nishi S."/>
            <person name="Hori S."/>
            <person name="Arai W."/>
            <person name="Tsubouchi T."/>
            <person name="Morono Y."/>
            <person name="Uchiyama I."/>
            <person name="Ito T."/>
            <person name="Fujiyama A."/>
            <person name="Inagaki F."/>
            <person name="Takami H."/>
        </authorList>
    </citation>
    <scope>NUCLEOTIDE SEQUENCE</scope>
    <source>
        <strain evidence="1">Expedition CK06-06</strain>
    </source>
</reference>
<accession>X1GVS2</accession>
<organism evidence="1">
    <name type="scientific">marine sediment metagenome</name>
    <dbReference type="NCBI Taxonomy" id="412755"/>
    <lineage>
        <taxon>unclassified sequences</taxon>
        <taxon>metagenomes</taxon>
        <taxon>ecological metagenomes</taxon>
    </lineage>
</organism>
<evidence type="ECO:0000313" key="1">
    <source>
        <dbReference type="EMBL" id="GAH61996.1"/>
    </source>
</evidence>
<gene>
    <name evidence="1" type="ORF">S03H2_53621</name>
</gene>
<sequence length="103" mass="11605">RNPWIDTHAVRARDFSLFKWDGNIKQQKAGNAIAHKGEGQNVLFLDSHVSFEKFPFCGVNDDNIYTYWDGEDIQRGVVPVLGSQPADRLDSLLVHDPPAANQK</sequence>
<feature type="non-terminal residue" evidence="1">
    <location>
        <position position="1"/>
    </location>
</feature>
<comment type="caution">
    <text evidence="1">The sequence shown here is derived from an EMBL/GenBank/DDBJ whole genome shotgun (WGS) entry which is preliminary data.</text>
</comment>
<protein>
    <submittedName>
        <fullName evidence="1">Uncharacterized protein</fullName>
    </submittedName>
</protein>
<name>X1GVS2_9ZZZZ</name>
<dbReference type="AlphaFoldDB" id="X1GVS2"/>
<dbReference type="EMBL" id="BARU01034136">
    <property type="protein sequence ID" value="GAH61996.1"/>
    <property type="molecule type" value="Genomic_DNA"/>
</dbReference>